<dbReference type="OrthoDB" id="4639475at2"/>
<accession>A0A1E3RLR4</accession>
<sequence>MTQRKVLRGTELRHVLTTYLAVHGPSSVDALLELLDYHLFTVAGRPSKTVSDALRWEVRRGRVRRLRRGHYGPGAMPRSTEHYIHQHALDLREEAAAMAVDGDLRSFWDRLCGDEL</sequence>
<keyword evidence="2" id="KW-1185">Reference proteome</keyword>
<dbReference type="EMBL" id="MIHA01000005">
    <property type="protein sequence ID" value="ODQ90788.1"/>
    <property type="molecule type" value="Genomic_DNA"/>
</dbReference>
<comment type="caution">
    <text evidence="1">The sequence shown here is derived from an EMBL/GenBank/DDBJ whole genome shotgun (WGS) entry which is preliminary data.</text>
</comment>
<dbReference type="Proteomes" id="UP000094053">
    <property type="component" value="Unassembled WGS sequence"/>
</dbReference>
<name>A0A1E3RLR4_MYCFV</name>
<evidence type="ECO:0000313" key="1">
    <source>
        <dbReference type="EMBL" id="ODQ90788.1"/>
    </source>
</evidence>
<dbReference type="RefSeq" id="WP_069413179.1">
    <property type="nucleotide sequence ID" value="NZ_JACKUL010000026.1"/>
</dbReference>
<evidence type="ECO:0000313" key="2">
    <source>
        <dbReference type="Proteomes" id="UP000094053"/>
    </source>
</evidence>
<proteinExistence type="predicted"/>
<organism evidence="1 2">
    <name type="scientific">Mycolicibacterium flavescens</name>
    <name type="common">Mycobacterium flavescens</name>
    <dbReference type="NCBI Taxonomy" id="1776"/>
    <lineage>
        <taxon>Bacteria</taxon>
        <taxon>Bacillati</taxon>
        <taxon>Actinomycetota</taxon>
        <taxon>Actinomycetes</taxon>
        <taxon>Mycobacteriales</taxon>
        <taxon>Mycobacteriaceae</taxon>
        <taxon>Mycolicibacterium</taxon>
    </lineage>
</organism>
<dbReference type="AlphaFoldDB" id="A0A1E3RLR4"/>
<reference evidence="2" key="1">
    <citation type="submission" date="2016-09" db="EMBL/GenBank/DDBJ databases">
        <authorList>
            <person name="Greninger A.L."/>
            <person name="Jerome K.R."/>
            <person name="Mcnair B."/>
            <person name="Wallis C."/>
            <person name="Fang F."/>
        </authorList>
    </citation>
    <scope>NUCLEOTIDE SEQUENCE [LARGE SCALE GENOMIC DNA]</scope>
    <source>
        <strain evidence="2">M6</strain>
    </source>
</reference>
<protein>
    <submittedName>
        <fullName evidence="1">Uncharacterized protein</fullName>
    </submittedName>
</protein>
<gene>
    <name evidence="1" type="ORF">BHQ18_08635</name>
</gene>